<dbReference type="InterPro" id="IPR017455">
    <property type="entry name" value="Znf_FYVE-rel"/>
</dbReference>
<accession>A0A7R8V5C0</accession>
<dbReference type="PANTHER" id="PTHR46591">
    <property type="entry name" value="ZINC FINGER FYVE DOMAIN-CONTAINING PROTEIN 26"/>
    <property type="match status" value="1"/>
</dbReference>
<dbReference type="Proteomes" id="UP000594454">
    <property type="component" value="Chromosome 6"/>
</dbReference>
<dbReference type="PANTHER" id="PTHR46591:SF1">
    <property type="entry name" value="ZINC FINGER FYVE DOMAIN-CONTAINING PROTEIN 26"/>
    <property type="match status" value="1"/>
</dbReference>
<dbReference type="InterPro" id="IPR057946">
    <property type="entry name" value="TPR_ZFYVE26"/>
</dbReference>
<keyword evidence="4" id="KW-0862">Zinc</keyword>
<dbReference type="Pfam" id="PF01363">
    <property type="entry name" value="FYVE"/>
    <property type="match status" value="1"/>
</dbReference>
<evidence type="ECO:0000256" key="2">
    <source>
        <dbReference type="ARBA" id="ARBA00022723"/>
    </source>
</evidence>
<dbReference type="InParanoid" id="A0A7R8V5C0"/>
<organism evidence="9 10">
    <name type="scientific">Hermetia illucens</name>
    <name type="common">Black soldier fly</name>
    <dbReference type="NCBI Taxonomy" id="343691"/>
    <lineage>
        <taxon>Eukaryota</taxon>
        <taxon>Metazoa</taxon>
        <taxon>Ecdysozoa</taxon>
        <taxon>Arthropoda</taxon>
        <taxon>Hexapoda</taxon>
        <taxon>Insecta</taxon>
        <taxon>Pterygota</taxon>
        <taxon>Neoptera</taxon>
        <taxon>Endopterygota</taxon>
        <taxon>Diptera</taxon>
        <taxon>Brachycera</taxon>
        <taxon>Stratiomyomorpha</taxon>
        <taxon>Stratiomyidae</taxon>
        <taxon>Hermetiinae</taxon>
        <taxon>Hermetia</taxon>
    </lineage>
</organism>
<dbReference type="InterPro" id="IPR013083">
    <property type="entry name" value="Znf_RING/FYVE/PHD"/>
</dbReference>
<feature type="domain" description="FYVE-type" evidence="8">
    <location>
        <begin position="1393"/>
        <end position="1454"/>
    </location>
</feature>
<keyword evidence="1" id="KW-0597">Phosphoprotein</keyword>
<evidence type="ECO:0000256" key="6">
    <source>
        <dbReference type="SAM" id="Coils"/>
    </source>
</evidence>
<dbReference type="Pfam" id="PF25569">
    <property type="entry name" value="TPR_ZFYVE26"/>
    <property type="match status" value="1"/>
</dbReference>
<reference evidence="9 10" key="1">
    <citation type="submission" date="2020-11" db="EMBL/GenBank/DDBJ databases">
        <authorList>
            <person name="Wallbank WR R."/>
            <person name="Pardo Diaz C."/>
            <person name="Kozak K."/>
            <person name="Martin S."/>
            <person name="Jiggins C."/>
            <person name="Moest M."/>
            <person name="Warren A I."/>
            <person name="Generalovic N T."/>
            <person name="Byers J.R.P. K."/>
            <person name="Montejo-Kovacevich G."/>
            <person name="Yen C E."/>
        </authorList>
    </citation>
    <scope>NUCLEOTIDE SEQUENCE [LARGE SCALE GENOMIC DNA]</scope>
</reference>
<name>A0A7R8V5C0_HERIL</name>
<evidence type="ECO:0000313" key="10">
    <source>
        <dbReference type="Proteomes" id="UP000594454"/>
    </source>
</evidence>
<dbReference type="SUPFAM" id="SSF57903">
    <property type="entry name" value="FYVE/PHD zinc finger"/>
    <property type="match status" value="1"/>
</dbReference>
<evidence type="ECO:0000256" key="1">
    <source>
        <dbReference type="ARBA" id="ARBA00022553"/>
    </source>
</evidence>
<dbReference type="FunCoup" id="A0A7R8V5C0">
    <property type="interactions" value="24"/>
</dbReference>
<evidence type="ECO:0000256" key="7">
    <source>
        <dbReference type="SAM" id="MobiDB-lite"/>
    </source>
</evidence>
<sequence length="2161" mass="248473">MDSIDNLILHLPHETKHLFKKLCISRDYRYDLEDIEEFLGQQLLLNPYPALQIVKYHSTLKQGVLADIVYKSFIKLVEDERIELSEEYFDKFLNFTANFRVEDSRISDVCEALTRRMSSLPSEKRYKIYLSFVARSTRKLFHAYNTVASKESPLTSKAAILSQTIHKKEHFIANLINGTKASPALLDSACAQLITVIKIVRQLSTPNQSCKQNYLISDTTLEKMLPPNDPSLLLHVLYYDFHRMENILDMLRKYVRYELPLNAVSSTQSFLELMLKHTKFTSMNFESARNYVEKNQTCYNKMLNVNSPNAELHVLVAYHALSIICDIYFKTKKDLIYSKTIDEHLSSFAKTIRSIENCNMLSKLLQNVFLLLFLRWESVSELRGSEEPIEDPAFDASRDSTRIGFVCNKHMLEKILNIIRSAINERLSNPEMDEPSSESLLTLRQAIDDAHWRMDFLQKNKSGFPAEIPARIAPHIVPSLFVFHEELLEQRTSDDEPNEELNAASTLPRKKPKLRRRRNSMPPKATSEGYGLTASGSKDSGSGRIPDDRGFIARMLASPADLAKAALGREDIELAKTIIEKFNLKDASLERDISFLQNMRYIKSQLQKAIARYEEQETFLKSKSTIEHIKKVAAIGFETSRITNIIEEFSHANHIVPAPESSAIIEKYSSAFPFLRQYQDDKLQICIILDLILQLNMNHELSSNLWNMSNRLYASEDLFDEFCSQQEVYRGVGALHFFNNIVQCQHLFKSVCKENLGVKQMLRETFFTLRSNCLKSELEKENVFKNLFKKSVTDVNSFASLKAVSKNFEEIKAKTNYFTRFSRYIANTTKLLEIVNTEYSQGTISQILSTNMRRIIGEILFEQHVAPADIEALVFAINLNLIHTIALNVCPVVDHNIRNASEKPKMYEYKEDPICAYVSKYNILLSYILQQISGNNNANPLIESTYFERAMKLPEIRAFANIYNNNLATAALLFDHLDAEQLGRPDCQNEIIPIFKVAQDKFHKCTALTSLKDEAIKLQVQNDINEIKLTENISDLNVRIDIILKNIVKIQDSDLAVSLIKNILLDDCINDVDLDKRNLLERYLKDIHIFSEVAEDFLFRTWSGAYMFGEGSPQLIMKKLIELKKYELCCEWWELHNNTKSLLLKSFYDVFFQSLKLTQQQLNPHLVKIIESFPAEDVVTFFEMYIEKFKNLPVLQYAVDFLVEHGTTDGNNEDDGTKQIDSRILKYQNYRVSVGIFNYMTPDECEQNWNLLSRPLLMIEQLVMNSRFEILSKILTSVRPLLEELTSCKYCSNHSDMIYEIPMNSSITLGNPKNSAFILLNFNLYQSDHAITASCIDTLLQIYATKALDYRINETPSSNDPASLSTEMASLDSLCGAFVMPKEAPTKDNWIKDEDSMQCMCCKRAIFTMLTRRHHCRRCGRVVCHSCSTNRLKIQNLYEDIPVRVCNDCFKQTQAMEAKSTERATTSNTNTEVEKKKKSKENDWQLSGNLTHDKLLREEFSYEYAPSTHLCLSILSFHSNNAEYVNLLLHHCRKFEKLLRPLRLGYPNPEIDYALVAKMLNSLALAAKVRGGPPECDTIRVHSEIIISVVQNGCEALLPVEPLSQLSLRKLGDSMVLAEKWHLALDIYLKCGHSTAGVMAAYGLACLRAGRYETAREQLFHCMTRHCKPRDISDILKFITTEHELDLHSEIDIPTIKRPNRSPPLLDEIIKVIESTSKQAHVPETLARADSIQPAMNIINTISNLKQISQGNYCDKSSRKLDNQASVLRRTQVFEECLFYLLSYGAHVDIVNFLIKHDQTMCALRYFILQNLENEIFIKSIYVRHLKRGRVDNLIRQMIAIDPQLSIWKDAIIQTCRYLETKNLLNSLYHLQILLNDPIRASMTCVKFYSMNCTNFRELQNNSFHLINAQKHLQSELEMCQWENINLNKRRPIKEPSFLMQMDAKTLNCHINTILRQMEVTKFLAKAEQDEKSRRSTRQILRQIGVETTTVPTLFDSLQERIQICILVLLCGNNIEEGFGLAYRIIQDYNLPSAKIYATSAKYLASNNRLNDVKSLISCIKSNNGTDQTEYDKIISLCIHAANNTHLPEVRSVLDDLIKMISDVSTKISCHIYVGQLKSAYLLAVQHDRLNDIMKILSQAEATNQIHIVRLCEKKLNINQR</sequence>
<dbReference type="GO" id="GO:0000724">
    <property type="term" value="P:double-strand break repair via homologous recombination"/>
    <property type="evidence" value="ECO:0007669"/>
    <property type="project" value="InterPro"/>
</dbReference>
<gene>
    <name evidence="9" type="ORF">HERILL_LOCUS14752</name>
</gene>
<evidence type="ECO:0000259" key="8">
    <source>
        <dbReference type="PROSITE" id="PS50178"/>
    </source>
</evidence>
<dbReference type="GO" id="GO:0005813">
    <property type="term" value="C:centrosome"/>
    <property type="evidence" value="ECO:0007669"/>
    <property type="project" value="TreeGrafter"/>
</dbReference>
<dbReference type="GO" id="GO:0030496">
    <property type="term" value="C:midbody"/>
    <property type="evidence" value="ECO:0007669"/>
    <property type="project" value="TreeGrafter"/>
</dbReference>
<evidence type="ECO:0000313" key="9">
    <source>
        <dbReference type="EMBL" id="CAD7092392.1"/>
    </source>
</evidence>
<dbReference type="InterPro" id="IPR028730">
    <property type="entry name" value="ZFYVE26"/>
</dbReference>
<keyword evidence="10" id="KW-1185">Reference proteome</keyword>
<dbReference type="GO" id="GO:0008270">
    <property type="term" value="F:zinc ion binding"/>
    <property type="evidence" value="ECO:0007669"/>
    <property type="project" value="UniProtKB-KW"/>
</dbReference>
<proteinExistence type="predicted"/>
<dbReference type="InterPro" id="IPR000306">
    <property type="entry name" value="Znf_FYVE"/>
</dbReference>
<evidence type="ECO:0000256" key="3">
    <source>
        <dbReference type="ARBA" id="ARBA00022771"/>
    </source>
</evidence>
<protein>
    <recommendedName>
        <fullName evidence="8">FYVE-type domain-containing protein</fullName>
    </recommendedName>
</protein>
<dbReference type="GO" id="GO:0005765">
    <property type="term" value="C:lysosomal membrane"/>
    <property type="evidence" value="ECO:0007669"/>
    <property type="project" value="TreeGrafter"/>
</dbReference>
<feature type="region of interest" description="Disordered" evidence="7">
    <location>
        <begin position="491"/>
        <end position="544"/>
    </location>
</feature>
<dbReference type="EMBL" id="LR899014">
    <property type="protein sequence ID" value="CAD7092392.1"/>
    <property type="molecule type" value="Genomic_DNA"/>
</dbReference>
<dbReference type="GO" id="GO:0032266">
    <property type="term" value="F:phosphatidylinositol-3-phosphate binding"/>
    <property type="evidence" value="ECO:0007669"/>
    <property type="project" value="InterPro"/>
</dbReference>
<evidence type="ECO:0000256" key="5">
    <source>
        <dbReference type="PROSITE-ProRule" id="PRU00091"/>
    </source>
</evidence>
<feature type="compositionally biased region" description="Basic residues" evidence="7">
    <location>
        <begin position="508"/>
        <end position="519"/>
    </location>
</feature>
<dbReference type="GO" id="GO:0000281">
    <property type="term" value="P:mitotic cytokinesis"/>
    <property type="evidence" value="ECO:0007669"/>
    <property type="project" value="InterPro"/>
</dbReference>
<feature type="region of interest" description="Disordered" evidence="7">
    <location>
        <begin position="1460"/>
        <end position="1480"/>
    </location>
</feature>
<keyword evidence="2" id="KW-0479">Metal-binding</keyword>
<dbReference type="SMART" id="SM00064">
    <property type="entry name" value="FYVE"/>
    <property type="match status" value="1"/>
</dbReference>
<dbReference type="GO" id="GO:0032465">
    <property type="term" value="P:regulation of cytokinesis"/>
    <property type="evidence" value="ECO:0007669"/>
    <property type="project" value="TreeGrafter"/>
</dbReference>
<evidence type="ECO:0000256" key="4">
    <source>
        <dbReference type="ARBA" id="ARBA00022833"/>
    </source>
</evidence>
<keyword evidence="3 5" id="KW-0863">Zinc-finger</keyword>
<dbReference type="PROSITE" id="PS50178">
    <property type="entry name" value="ZF_FYVE"/>
    <property type="match status" value="1"/>
</dbReference>
<dbReference type="InterPro" id="IPR011011">
    <property type="entry name" value="Znf_FYVE_PHD"/>
</dbReference>
<keyword evidence="6" id="KW-0175">Coiled coil</keyword>
<feature type="coiled-coil region" evidence="6">
    <location>
        <begin position="596"/>
        <end position="623"/>
    </location>
</feature>
<dbReference type="OrthoDB" id="1936617at2759"/>
<dbReference type="Gene3D" id="3.30.40.10">
    <property type="entry name" value="Zinc/RING finger domain, C3HC4 (zinc finger)"/>
    <property type="match status" value="1"/>
</dbReference>